<dbReference type="AlphaFoldDB" id="A0A166V365"/>
<keyword evidence="3" id="KW-1185">Reference proteome</keyword>
<evidence type="ECO:0000313" key="2">
    <source>
        <dbReference type="EMBL" id="KZP32303.1"/>
    </source>
</evidence>
<organism evidence="2 3">
    <name type="scientific">Athelia psychrophila</name>
    <dbReference type="NCBI Taxonomy" id="1759441"/>
    <lineage>
        <taxon>Eukaryota</taxon>
        <taxon>Fungi</taxon>
        <taxon>Dikarya</taxon>
        <taxon>Basidiomycota</taxon>
        <taxon>Agaricomycotina</taxon>
        <taxon>Agaricomycetes</taxon>
        <taxon>Agaricomycetidae</taxon>
        <taxon>Atheliales</taxon>
        <taxon>Atheliaceae</taxon>
        <taxon>Athelia</taxon>
    </lineage>
</organism>
<accession>A0A166V365</accession>
<protein>
    <submittedName>
        <fullName evidence="2">Uncharacterized protein</fullName>
    </submittedName>
</protein>
<sequence length="136" mass="16111">MLFTIRTRRKEAAWEVVDSETVDPVPMYYDDEDLDIRRVSDADTSATYIFELRQLPKRDHMRNAVLFSREQLLQSAMLNQYNVLLLESWTCTLYRRGKHHRVEVRYSGRPAYADGKVPRRLPPFIRVLEGRHPSIC</sequence>
<dbReference type="OrthoDB" id="3349961at2759"/>
<evidence type="ECO:0000313" key="1">
    <source>
        <dbReference type="EMBL" id="KZP04552.1"/>
    </source>
</evidence>
<proteinExistence type="predicted"/>
<gene>
    <name evidence="2" type="ORF">FIBSPDRAFT_722738</name>
    <name evidence="1" type="ORF">FIBSPDRAFT_767234</name>
</gene>
<name>A0A166V365_9AGAM</name>
<reference evidence="2 3" key="1">
    <citation type="journal article" date="2016" name="Mol. Biol. Evol.">
        <title>Comparative Genomics of Early-Diverging Mushroom-Forming Fungi Provides Insights into the Origins of Lignocellulose Decay Capabilities.</title>
        <authorList>
            <person name="Nagy L.G."/>
            <person name="Riley R."/>
            <person name="Tritt A."/>
            <person name="Adam C."/>
            <person name="Daum C."/>
            <person name="Floudas D."/>
            <person name="Sun H."/>
            <person name="Yadav J.S."/>
            <person name="Pangilinan J."/>
            <person name="Larsson K.H."/>
            <person name="Matsuura K."/>
            <person name="Barry K."/>
            <person name="Labutti K."/>
            <person name="Kuo R."/>
            <person name="Ohm R.A."/>
            <person name="Bhattacharya S.S."/>
            <person name="Shirouzu T."/>
            <person name="Yoshinaga Y."/>
            <person name="Martin F.M."/>
            <person name="Grigoriev I.V."/>
            <person name="Hibbett D.S."/>
        </authorList>
    </citation>
    <scope>NUCLEOTIDE SEQUENCE [LARGE SCALE GENOMIC DNA]</scope>
    <source>
        <strain evidence="2 3">CBS 109695</strain>
    </source>
</reference>
<evidence type="ECO:0000313" key="3">
    <source>
        <dbReference type="Proteomes" id="UP000076532"/>
    </source>
</evidence>
<dbReference type="EMBL" id="KV417912">
    <property type="protein sequence ID" value="KZP04552.1"/>
    <property type="molecule type" value="Genomic_DNA"/>
</dbReference>
<dbReference type="Proteomes" id="UP000076532">
    <property type="component" value="Unassembled WGS sequence"/>
</dbReference>
<dbReference type="EMBL" id="KV417486">
    <property type="protein sequence ID" value="KZP32303.1"/>
    <property type="molecule type" value="Genomic_DNA"/>
</dbReference>